<evidence type="ECO:0000313" key="2">
    <source>
        <dbReference type="EMBL" id="KAG9062164.1"/>
    </source>
</evidence>
<feature type="compositionally biased region" description="Acidic residues" evidence="1">
    <location>
        <begin position="235"/>
        <end position="246"/>
    </location>
</feature>
<protein>
    <submittedName>
        <fullName evidence="2">Uncharacterized protein</fullName>
    </submittedName>
</protein>
<name>A0A9P7XKB9_9FUNG</name>
<organism evidence="2 3">
    <name type="scientific">Linnemannia hyalina</name>
    <dbReference type="NCBI Taxonomy" id="64524"/>
    <lineage>
        <taxon>Eukaryota</taxon>
        <taxon>Fungi</taxon>
        <taxon>Fungi incertae sedis</taxon>
        <taxon>Mucoromycota</taxon>
        <taxon>Mortierellomycotina</taxon>
        <taxon>Mortierellomycetes</taxon>
        <taxon>Mortierellales</taxon>
        <taxon>Mortierellaceae</taxon>
        <taxon>Linnemannia</taxon>
    </lineage>
</organism>
<comment type="caution">
    <text evidence="2">The sequence shown here is derived from an EMBL/GenBank/DDBJ whole genome shotgun (WGS) entry which is preliminary data.</text>
</comment>
<accession>A0A9P7XKB9</accession>
<evidence type="ECO:0000256" key="1">
    <source>
        <dbReference type="SAM" id="MobiDB-lite"/>
    </source>
</evidence>
<keyword evidence="3" id="KW-1185">Reference proteome</keyword>
<gene>
    <name evidence="2" type="ORF">KI688_006496</name>
</gene>
<dbReference type="EMBL" id="JAHRHY010000020">
    <property type="protein sequence ID" value="KAG9062164.1"/>
    <property type="molecule type" value="Genomic_DNA"/>
</dbReference>
<evidence type="ECO:0000313" key="3">
    <source>
        <dbReference type="Proteomes" id="UP000707451"/>
    </source>
</evidence>
<feature type="compositionally biased region" description="Low complexity" evidence="1">
    <location>
        <begin position="217"/>
        <end position="228"/>
    </location>
</feature>
<feature type="region of interest" description="Disordered" evidence="1">
    <location>
        <begin position="201"/>
        <end position="249"/>
    </location>
</feature>
<dbReference type="OrthoDB" id="2437530at2759"/>
<proteinExistence type="predicted"/>
<feature type="region of interest" description="Disordered" evidence="1">
    <location>
        <begin position="37"/>
        <end position="82"/>
    </location>
</feature>
<sequence length="447" mass="50045">MTNYKFSITSLQQDKIRFFNRYFKDPPHYNQLLAGRGTSAASAPPEPPQVLSGDNSNGDDDSGDINSRDGNTEGRGEISTSEIFPRTKTTALSFFSENMRDDSRTRVFSALKFLRDRLRHNARLEDRNFTFRIVRGGLLSGISPMTWLRICQLSLYFVTSDNGGPGGSHQRALCSVWQIDIEATERLHGKVVDKETELREEAAKARRSSQTYVVAHQGTSQSSGTSSTHRGQPFGDEDDEDCDSQMEYDPNNVLDDVSTNNSSSLAFNWQSSMIHDMTPAEFLVSESDCDDASSHASTPLLSLSLPPLRAFSVEKLVGSSDFYSRGPYNKKLQQRYHQQRPKISTLDTINTSISEMDAKLEQMAKKFAGTISGINARLDELSKGLMGENGVSLRSLQYSTQKDLEKLEKKVDAIMECCLTSSRRISPGSDVGSHEYRYNFRPQYRPP</sequence>
<feature type="compositionally biased region" description="Basic and acidic residues" evidence="1">
    <location>
        <begin position="66"/>
        <end position="76"/>
    </location>
</feature>
<reference evidence="2" key="1">
    <citation type="submission" date="2021-06" db="EMBL/GenBank/DDBJ databases">
        <title>Genome Sequence of Mortierella hyaline Strain SCG-10, a Cold-Adapted, Nitrate-Reducing Fungus Isolated from Soil in Minnesota, USA.</title>
        <authorList>
            <person name="Aldossari N."/>
        </authorList>
    </citation>
    <scope>NUCLEOTIDE SEQUENCE</scope>
    <source>
        <strain evidence="2">SCG-10</strain>
    </source>
</reference>
<dbReference type="AlphaFoldDB" id="A0A9P7XKB9"/>
<dbReference type="Proteomes" id="UP000707451">
    <property type="component" value="Unassembled WGS sequence"/>
</dbReference>